<evidence type="ECO:0000256" key="3">
    <source>
        <dbReference type="ARBA" id="ARBA00022806"/>
    </source>
</evidence>
<reference evidence="7" key="1">
    <citation type="submission" date="2022-02" db="EMBL/GenBank/DDBJ databases">
        <title>Corynebacterium sp. from urogenital microbiome.</title>
        <authorList>
            <person name="Cappelli E.A."/>
            <person name="Ribeiro T.G."/>
            <person name="Peixe L."/>
        </authorList>
    </citation>
    <scope>NUCLEOTIDE SEQUENCE</scope>
    <source>
        <strain evidence="7">C8Ua_181</strain>
    </source>
</reference>
<name>A0A9X3MDN3_9CORY</name>
<keyword evidence="4 5" id="KW-0067">ATP-binding</keyword>
<feature type="domain" description="UvrD-like helicase ATP-binding" evidence="6">
    <location>
        <begin position="3"/>
        <end position="289"/>
    </location>
</feature>
<dbReference type="GO" id="GO:0043138">
    <property type="term" value="F:3'-5' DNA helicase activity"/>
    <property type="evidence" value="ECO:0007669"/>
    <property type="project" value="TreeGrafter"/>
</dbReference>
<evidence type="ECO:0000259" key="6">
    <source>
        <dbReference type="PROSITE" id="PS51198"/>
    </source>
</evidence>
<evidence type="ECO:0000256" key="1">
    <source>
        <dbReference type="ARBA" id="ARBA00022741"/>
    </source>
</evidence>
<dbReference type="SUPFAM" id="SSF52540">
    <property type="entry name" value="P-loop containing nucleoside triphosphate hydrolases"/>
    <property type="match status" value="1"/>
</dbReference>
<gene>
    <name evidence="7" type="ORF">L8V01_10885</name>
</gene>
<dbReference type="InterPro" id="IPR000212">
    <property type="entry name" value="DNA_helicase_UvrD/REP"/>
</dbReference>
<proteinExistence type="predicted"/>
<evidence type="ECO:0000313" key="8">
    <source>
        <dbReference type="Proteomes" id="UP001146430"/>
    </source>
</evidence>
<evidence type="ECO:0000313" key="7">
    <source>
        <dbReference type="EMBL" id="MCZ9307973.1"/>
    </source>
</evidence>
<dbReference type="RefSeq" id="WP_269947072.1">
    <property type="nucleotide sequence ID" value="NZ_JAKMUU010000009.1"/>
</dbReference>
<comment type="caution">
    <text evidence="7">The sequence shown here is derived from an EMBL/GenBank/DDBJ whole genome shotgun (WGS) entry which is preliminary data.</text>
</comment>
<dbReference type="GO" id="GO:0000725">
    <property type="term" value="P:recombinational repair"/>
    <property type="evidence" value="ECO:0007669"/>
    <property type="project" value="TreeGrafter"/>
</dbReference>
<evidence type="ECO:0000256" key="2">
    <source>
        <dbReference type="ARBA" id="ARBA00022801"/>
    </source>
</evidence>
<dbReference type="EMBL" id="JAKMUU010000009">
    <property type="protein sequence ID" value="MCZ9307973.1"/>
    <property type="molecule type" value="Genomic_DNA"/>
</dbReference>
<dbReference type="Gene3D" id="3.40.50.300">
    <property type="entry name" value="P-loop containing nucleotide triphosphate hydrolases"/>
    <property type="match status" value="2"/>
</dbReference>
<dbReference type="GO" id="GO:0005524">
    <property type="term" value="F:ATP binding"/>
    <property type="evidence" value="ECO:0007669"/>
    <property type="project" value="UniProtKB-UniRule"/>
</dbReference>
<dbReference type="Pfam" id="PF00580">
    <property type="entry name" value="UvrD-helicase"/>
    <property type="match status" value="1"/>
</dbReference>
<dbReference type="PANTHER" id="PTHR11070:SF2">
    <property type="entry name" value="ATP-DEPENDENT DNA HELICASE SRS2"/>
    <property type="match status" value="1"/>
</dbReference>
<evidence type="ECO:0000256" key="5">
    <source>
        <dbReference type="PROSITE-ProRule" id="PRU00560"/>
    </source>
</evidence>
<dbReference type="GO" id="GO:0016787">
    <property type="term" value="F:hydrolase activity"/>
    <property type="evidence" value="ECO:0007669"/>
    <property type="project" value="UniProtKB-UniRule"/>
</dbReference>
<keyword evidence="3 5" id="KW-0347">Helicase</keyword>
<dbReference type="Proteomes" id="UP001146430">
    <property type="component" value="Unassembled WGS sequence"/>
</dbReference>
<sequence>MSKIELTPEQQAIIDTDQPFFIDADPGSGKTFIISEHIKRMLSSAGGKPFLLLTFTNTAVNSFQAKLTSYETFDIEANRRLTQSRVLTFDSFINAYLARPLASYLWPDIKYRFVPSFERIPNSRIPTPSNGKSTVNIQHFEPDGTYKGNKKSFKRWAEDPDFSNALANAYHQKFCEGAWSSKLIRFKLKEILTGNIESSDAAKAEELTKQLLKLIALRFPSIYIDEAQDCNRFEWCLVDELRRNNADVFIIGDKKQAIYGFRDISAPAPVFTPLASQKSFVLRQSFRSNNAICDFANKFQKTGLHSKISPLEFPSSSPAVSIFTYSNPAEYIQKLNSLDGSRNIIRDGWTVLSHRAQTLDDIFGDIPAFGQERDPAHEVYTQLLSLQHASDNVNASQITALIDSFQRLLPLMCIRPNAKSNEGEYLLAKGEGELSRVLATQAICNTDGLIRELSRIDFEAWLQESVLAKLHLNGVLMGMPDVFVNRYGQEFPSLTKRLWSQPPEKKLGTLDVKYRGTIHSVKGLEFPKVSVVIDSWRPPGEDSLLTKVLKHRDTPGSDETLNVAYVGITRAIHQVNIAFKIDSQNYHENTFREELEMAGLDQYLQST</sequence>
<evidence type="ECO:0000256" key="4">
    <source>
        <dbReference type="ARBA" id="ARBA00022840"/>
    </source>
</evidence>
<dbReference type="GO" id="GO:0003677">
    <property type="term" value="F:DNA binding"/>
    <property type="evidence" value="ECO:0007669"/>
    <property type="project" value="InterPro"/>
</dbReference>
<dbReference type="InterPro" id="IPR014016">
    <property type="entry name" value="UvrD-like_ATP-bd"/>
</dbReference>
<dbReference type="AlphaFoldDB" id="A0A9X3MDN3"/>
<protein>
    <submittedName>
        <fullName evidence="7">UvrD-helicase domain-containing protein</fullName>
    </submittedName>
</protein>
<keyword evidence="2 5" id="KW-0378">Hydrolase</keyword>
<accession>A0A9X3MDN3</accession>
<keyword evidence="1 5" id="KW-0547">Nucleotide-binding</keyword>
<dbReference type="PROSITE" id="PS51198">
    <property type="entry name" value="UVRD_HELICASE_ATP_BIND"/>
    <property type="match status" value="1"/>
</dbReference>
<organism evidence="7 8">
    <name type="scientific">Corynebacterium curieae</name>
    <dbReference type="NCBI Taxonomy" id="2913500"/>
    <lineage>
        <taxon>Bacteria</taxon>
        <taxon>Bacillati</taxon>
        <taxon>Actinomycetota</taxon>
        <taxon>Actinomycetes</taxon>
        <taxon>Mycobacteriales</taxon>
        <taxon>Corynebacteriaceae</taxon>
        <taxon>Corynebacterium</taxon>
    </lineage>
</organism>
<dbReference type="PANTHER" id="PTHR11070">
    <property type="entry name" value="UVRD / RECB / PCRA DNA HELICASE FAMILY MEMBER"/>
    <property type="match status" value="1"/>
</dbReference>
<dbReference type="InterPro" id="IPR027417">
    <property type="entry name" value="P-loop_NTPase"/>
</dbReference>
<feature type="binding site" evidence="5">
    <location>
        <begin position="24"/>
        <end position="31"/>
    </location>
    <ligand>
        <name>ATP</name>
        <dbReference type="ChEBI" id="CHEBI:30616"/>
    </ligand>
</feature>